<evidence type="ECO:0000259" key="14">
    <source>
        <dbReference type="Pfam" id="PF02728"/>
    </source>
</evidence>
<gene>
    <name evidence="15" type="ORF">GCG54_00014362</name>
</gene>
<dbReference type="PANTHER" id="PTHR10638:SF33">
    <property type="entry name" value="AMINE OXIDASE"/>
    <property type="match status" value="1"/>
</dbReference>
<comment type="subunit">
    <text evidence="3">Homodimer.</text>
</comment>
<dbReference type="PANTHER" id="PTHR10638">
    <property type="entry name" value="COPPER AMINE OXIDASE"/>
    <property type="match status" value="1"/>
</dbReference>
<feature type="compositionally biased region" description="Basic and acidic residues" evidence="12">
    <location>
        <begin position="218"/>
        <end position="231"/>
    </location>
</feature>
<dbReference type="AlphaFoldDB" id="A0A8H4C5E7"/>
<dbReference type="GO" id="GO:0048038">
    <property type="term" value="F:quinone binding"/>
    <property type="evidence" value="ECO:0007669"/>
    <property type="project" value="InterPro"/>
</dbReference>
<dbReference type="GO" id="GO:0005507">
    <property type="term" value="F:copper ion binding"/>
    <property type="evidence" value="ECO:0007669"/>
    <property type="project" value="InterPro"/>
</dbReference>
<dbReference type="FunFam" id="2.70.98.20:FF:000001">
    <property type="entry name" value="Amine oxidase"/>
    <property type="match status" value="1"/>
</dbReference>
<comment type="cofactor">
    <cofactor evidence="11">
        <name>Cu cation</name>
        <dbReference type="ChEBI" id="CHEBI:23378"/>
    </cofactor>
    <text evidence="11">Contains 1 topaquinone per subunit.</text>
</comment>
<dbReference type="InterPro" id="IPR000269">
    <property type="entry name" value="Cu_amine_oxidase"/>
</dbReference>
<dbReference type="Gene3D" id="3.10.450.40">
    <property type="match status" value="2"/>
</dbReference>
<evidence type="ECO:0000256" key="5">
    <source>
        <dbReference type="ARBA" id="ARBA00022772"/>
    </source>
</evidence>
<evidence type="ECO:0000256" key="1">
    <source>
        <dbReference type="ARBA" id="ARBA00001935"/>
    </source>
</evidence>
<feature type="domain" description="Copper amine oxidase catalytic" evidence="13">
    <location>
        <begin position="244"/>
        <end position="641"/>
    </location>
</feature>
<dbReference type="InterPro" id="IPR015798">
    <property type="entry name" value="Cu_amine_oxidase_C"/>
</dbReference>
<evidence type="ECO:0000256" key="8">
    <source>
        <dbReference type="ARBA" id="ARBA00023157"/>
    </source>
</evidence>
<evidence type="ECO:0000256" key="6">
    <source>
        <dbReference type="ARBA" id="ARBA00023002"/>
    </source>
</evidence>
<evidence type="ECO:0000256" key="2">
    <source>
        <dbReference type="ARBA" id="ARBA00007983"/>
    </source>
</evidence>
<keyword evidence="7 11" id="KW-0186">Copper</keyword>
<comment type="similarity">
    <text evidence="2 11">Belongs to the copper/topaquinone oxidase family.</text>
</comment>
<evidence type="ECO:0000256" key="4">
    <source>
        <dbReference type="ARBA" id="ARBA00022723"/>
    </source>
</evidence>
<proteinExistence type="inferred from homology"/>
<evidence type="ECO:0000259" key="13">
    <source>
        <dbReference type="Pfam" id="PF01179"/>
    </source>
</evidence>
<dbReference type="Pfam" id="PF01179">
    <property type="entry name" value="Cu_amine_oxid"/>
    <property type="match status" value="1"/>
</dbReference>
<evidence type="ECO:0000256" key="3">
    <source>
        <dbReference type="ARBA" id="ARBA00011738"/>
    </source>
</evidence>
<feature type="modified residue" description="2',4',5'-topaquinone" evidence="10">
    <location>
        <position position="400"/>
    </location>
</feature>
<dbReference type="InterPro" id="IPR049948">
    <property type="entry name" value="Cu_Am_ox_TPQ-bd"/>
</dbReference>
<keyword evidence="16" id="KW-1185">Reference proteome</keyword>
<evidence type="ECO:0000313" key="16">
    <source>
        <dbReference type="Proteomes" id="UP000613401"/>
    </source>
</evidence>
<keyword evidence="6 11" id="KW-0560">Oxidoreductase</keyword>
<dbReference type="InterPro" id="IPR016182">
    <property type="entry name" value="Cu_amine_oxidase_N-reg"/>
</dbReference>
<dbReference type="EMBL" id="WVTB01000114">
    <property type="protein sequence ID" value="KAF3797502.1"/>
    <property type="molecule type" value="Genomic_DNA"/>
</dbReference>
<feature type="active site" description="Schiff-base intermediate with substrate; via topaquinone" evidence="9">
    <location>
        <position position="400"/>
    </location>
</feature>
<evidence type="ECO:0000256" key="12">
    <source>
        <dbReference type="SAM" id="MobiDB-lite"/>
    </source>
</evidence>
<evidence type="ECO:0000256" key="11">
    <source>
        <dbReference type="RuleBase" id="RU000672"/>
    </source>
</evidence>
<dbReference type="SUPFAM" id="SSF49998">
    <property type="entry name" value="Amine oxidase catalytic domain"/>
    <property type="match status" value="1"/>
</dbReference>
<dbReference type="InterPro" id="IPR036460">
    <property type="entry name" value="Cu_amine_oxidase_C_sf"/>
</dbReference>
<feature type="region of interest" description="Disordered" evidence="12">
    <location>
        <begin position="218"/>
        <end position="243"/>
    </location>
</feature>
<dbReference type="Pfam" id="PF02728">
    <property type="entry name" value="Cu_amine_oxidN3"/>
    <property type="match status" value="1"/>
</dbReference>
<evidence type="ECO:0000256" key="7">
    <source>
        <dbReference type="ARBA" id="ARBA00023008"/>
    </source>
</evidence>
<comment type="cofactor">
    <cofactor evidence="1">
        <name>Cu cation</name>
        <dbReference type="ChEBI" id="CHEBI:23378"/>
    </cofactor>
</comment>
<reference evidence="15" key="1">
    <citation type="journal article" date="2020" name="Phytopathology">
        <title>Genome sequence and comparative analysis of Colletotrichum gloeosporioides isolated from Liriodendron leaves.</title>
        <authorList>
            <person name="Fu F.F."/>
            <person name="Hao Z."/>
            <person name="Wang P."/>
            <person name="Lu Y."/>
            <person name="Xue L.J."/>
            <person name="Wei G."/>
            <person name="Tian Y."/>
            <person name="Baishi H."/>
            <person name="Xu H."/>
            <person name="Shi J."/>
            <person name="Cheng T."/>
            <person name="Wang G."/>
            <person name="Yi Y."/>
            <person name="Chen J."/>
        </authorList>
    </citation>
    <scope>NUCLEOTIDE SEQUENCE</scope>
    <source>
        <strain evidence="15">Lc1</strain>
    </source>
</reference>
<dbReference type="Gene3D" id="2.70.98.20">
    <property type="entry name" value="Copper amine oxidase, catalytic domain"/>
    <property type="match status" value="1"/>
</dbReference>
<dbReference type="GO" id="GO:0009308">
    <property type="term" value="P:amine metabolic process"/>
    <property type="evidence" value="ECO:0007669"/>
    <property type="project" value="UniProtKB-UniRule"/>
</dbReference>
<dbReference type="RefSeq" id="XP_045256666.1">
    <property type="nucleotide sequence ID" value="XM_045414200.1"/>
</dbReference>
<protein>
    <recommendedName>
        <fullName evidence="11">Amine oxidase</fullName>
        <ecNumber evidence="11">1.4.3.-</ecNumber>
    </recommendedName>
</protein>
<feature type="domain" description="Copper amine oxidase N3-terminal" evidence="14">
    <location>
        <begin position="106"/>
        <end position="197"/>
    </location>
</feature>
<keyword evidence="5 9" id="KW-0801">TPQ</keyword>
<comment type="caution">
    <text evidence="15">The sequence shown here is derived from an EMBL/GenBank/DDBJ whole genome shotgun (WGS) entry which is preliminary data.</text>
</comment>
<keyword evidence="4 11" id="KW-0479">Metal-binding</keyword>
<name>A0A8H4C5E7_COLGL</name>
<reference evidence="15" key="2">
    <citation type="submission" date="2020-03" db="EMBL/GenBank/DDBJ databases">
        <authorList>
            <person name="Fu F.-F."/>
            <person name="Chen J."/>
        </authorList>
    </citation>
    <scope>NUCLEOTIDE SEQUENCE</scope>
    <source>
        <strain evidence="15">Lc1</strain>
    </source>
</reference>
<sequence length="700" mass="79051">MSSSEYLHPLDPATAEEIQIATDLVKNLFYGIPLHFKAAGLDEPPKQEMVTYLKAEHAGEPLPEIPRRIFAIWYIKRSPRLFEGVIDVTNKRVIQHEELSRDFHGPVDRVELNEAAQVVMANADVHKELARLKIDKANVVLDPWDYGVDGFDTQERMTQVFMYMKNPKNNDVDSSHYSFPLDFMVIVDLCTMKVKKIIRLPLGSDESTTEGMDDIAHRETDPAEPEYDHRLQKNPPRTSMKPYNVVQPEGASFTVKGHLIEWEKWRFRVGFNWREGLTLHDLHFMDRSTFYRLSLSEMFVPYGDPRSPIYRKGAFDLGNVGAGVTANNLQLGCDCLGTIKYISGCVVSADGSPAPRPNAICIHEIDNGIQWKHTNHRTGKATVVRKRQLVLQQIITVANYEYIFAWILDQSGEISFETRATGILSTQPIDKDSKVPWGTRVADGVMAPYHQHLFNVRIDPAVDGHQNTFTYTDSVAMPWDEKLNPLGTGYVSKETPVIRAGPVEDSLKDGRVFKIVNENIQNPVSLTPVGYKLVPIRSQMLLAQPGSWHWRRSEFCEAPIWVTKYKDRQLFPAGDYTNQGLGGTGIKSWTKTRDHIPNDDIVIWHTFGFTHNPRVEDFPIMPAEIAQFHLKPYNFCNYNPTNDVPPSNQAFNKSTLFEEAGKEEQKGSCCGADTPAGSTSSKGEGESPFVKVALPDNTKS</sequence>
<comment type="PTM">
    <text evidence="10 11">Topaquinone (TPQ) is generated by copper-dependent autoxidation of a specific tyrosyl residue.</text>
</comment>
<evidence type="ECO:0000256" key="10">
    <source>
        <dbReference type="PIRSR" id="PIRSR600269-51"/>
    </source>
</evidence>
<dbReference type="Proteomes" id="UP000613401">
    <property type="component" value="Unassembled WGS sequence"/>
</dbReference>
<evidence type="ECO:0000313" key="15">
    <source>
        <dbReference type="EMBL" id="KAF3797502.1"/>
    </source>
</evidence>
<dbReference type="GeneID" id="69021476"/>
<accession>A0A8H4C5E7</accession>
<keyword evidence="8" id="KW-1015">Disulfide bond</keyword>
<dbReference type="GO" id="GO:0008131">
    <property type="term" value="F:primary methylamine oxidase activity"/>
    <property type="evidence" value="ECO:0007669"/>
    <property type="project" value="InterPro"/>
</dbReference>
<feature type="region of interest" description="Disordered" evidence="12">
    <location>
        <begin position="662"/>
        <end position="700"/>
    </location>
</feature>
<organism evidence="15 16">
    <name type="scientific">Colletotrichum gloeosporioides</name>
    <name type="common">Anthracnose fungus</name>
    <name type="synonym">Glomerella cingulata</name>
    <dbReference type="NCBI Taxonomy" id="474922"/>
    <lineage>
        <taxon>Eukaryota</taxon>
        <taxon>Fungi</taxon>
        <taxon>Dikarya</taxon>
        <taxon>Ascomycota</taxon>
        <taxon>Pezizomycotina</taxon>
        <taxon>Sordariomycetes</taxon>
        <taxon>Hypocreomycetidae</taxon>
        <taxon>Glomerellales</taxon>
        <taxon>Glomerellaceae</taxon>
        <taxon>Colletotrichum</taxon>
        <taxon>Colletotrichum gloeosporioides species complex</taxon>
    </lineage>
</organism>
<dbReference type="PROSITE" id="PS01164">
    <property type="entry name" value="COPPER_AMINE_OXID_1"/>
    <property type="match status" value="1"/>
</dbReference>
<evidence type="ECO:0000256" key="9">
    <source>
        <dbReference type="PIRSR" id="PIRSR600269-50"/>
    </source>
</evidence>
<dbReference type="SUPFAM" id="SSF54416">
    <property type="entry name" value="Amine oxidase N-terminal region"/>
    <property type="match status" value="2"/>
</dbReference>
<feature type="active site" description="Proton acceptor" evidence="9">
    <location>
        <position position="316"/>
    </location>
</feature>
<dbReference type="InterPro" id="IPR015802">
    <property type="entry name" value="Cu_amine_oxidase_N3"/>
</dbReference>
<dbReference type="EC" id="1.4.3.-" evidence="11"/>